<dbReference type="GO" id="GO:0009506">
    <property type="term" value="C:plasmodesma"/>
    <property type="evidence" value="ECO:0007669"/>
    <property type="project" value="TreeGrafter"/>
</dbReference>
<dbReference type="OrthoDB" id="1426517at2759"/>
<name>A0A8J5L3S2_ZINOF</name>
<dbReference type="EMBL" id="JACMSC010000010">
    <property type="protein sequence ID" value="KAG6504597.1"/>
    <property type="molecule type" value="Genomic_DNA"/>
</dbReference>
<feature type="transmembrane region" description="Helical" evidence="5">
    <location>
        <begin position="24"/>
        <end position="46"/>
    </location>
</feature>
<dbReference type="PANTHER" id="PTHR31415:SF166">
    <property type="entry name" value="LATE EMBRYOGENESIS ABUNDANT (LEA) HYDROXYPROLINE-RICH GLYCOPROTEIN FAMILY"/>
    <property type="match status" value="1"/>
</dbReference>
<feature type="domain" description="Late embryogenesis abundant protein LEA-2 subgroup" evidence="6">
    <location>
        <begin position="80"/>
        <end position="182"/>
    </location>
</feature>
<dbReference type="Pfam" id="PF03168">
    <property type="entry name" value="LEA_2"/>
    <property type="match status" value="1"/>
</dbReference>
<evidence type="ECO:0000256" key="4">
    <source>
        <dbReference type="ARBA" id="ARBA00023136"/>
    </source>
</evidence>
<dbReference type="Proteomes" id="UP000734854">
    <property type="component" value="Unassembled WGS sequence"/>
</dbReference>
<keyword evidence="4 5" id="KW-0472">Membrane</keyword>
<accession>A0A8J5L3S2</accession>
<evidence type="ECO:0000259" key="6">
    <source>
        <dbReference type="Pfam" id="PF03168"/>
    </source>
</evidence>
<evidence type="ECO:0000256" key="5">
    <source>
        <dbReference type="SAM" id="Phobius"/>
    </source>
</evidence>
<dbReference type="PANTHER" id="PTHR31415">
    <property type="entry name" value="OS05G0367900 PROTEIN"/>
    <property type="match status" value="1"/>
</dbReference>
<evidence type="ECO:0000256" key="2">
    <source>
        <dbReference type="ARBA" id="ARBA00022692"/>
    </source>
</evidence>
<reference evidence="7 8" key="1">
    <citation type="submission" date="2020-08" db="EMBL/GenBank/DDBJ databases">
        <title>Plant Genome Project.</title>
        <authorList>
            <person name="Zhang R.-G."/>
        </authorList>
    </citation>
    <scope>NUCLEOTIDE SEQUENCE [LARGE SCALE GENOMIC DNA]</scope>
    <source>
        <tissue evidence="7">Rhizome</tissue>
    </source>
</reference>
<proteinExistence type="predicted"/>
<comment type="caution">
    <text evidence="7">The sequence shown here is derived from an EMBL/GenBank/DDBJ whole genome shotgun (WGS) entry which is preliminary data.</text>
</comment>
<protein>
    <recommendedName>
        <fullName evidence="6">Late embryogenesis abundant protein LEA-2 subgroup domain-containing protein</fullName>
    </recommendedName>
</protein>
<dbReference type="GO" id="GO:0005886">
    <property type="term" value="C:plasma membrane"/>
    <property type="evidence" value="ECO:0007669"/>
    <property type="project" value="TreeGrafter"/>
</dbReference>
<keyword evidence="3 5" id="KW-1133">Transmembrane helix</keyword>
<dbReference type="GO" id="GO:0098542">
    <property type="term" value="P:defense response to other organism"/>
    <property type="evidence" value="ECO:0007669"/>
    <property type="project" value="InterPro"/>
</dbReference>
<evidence type="ECO:0000256" key="1">
    <source>
        <dbReference type="ARBA" id="ARBA00004167"/>
    </source>
</evidence>
<organism evidence="7 8">
    <name type="scientific">Zingiber officinale</name>
    <name type="common">Ginger</name>
    <name type="synonym">Amomum zingiber</name>
    <dbReference type="NCBI Taxonomy" id="94328"/>
    <lineage>
        <taxon>Eukaryota</taxon>
        <taxon>Viridiplantae</taxon>
        <taxon>Streptophyta</taxon>
        <taxon>Embryophyta</taxon>
        <taxon>Tracheophyta</taxon>
        <taxon>Spermatophyta</taxon>
        <taxon>Magnoliopsida</taxon>
        <taxon>Liliopsida</taxon>
        <taxon>Zingiberales</taxon>
        <taxon>Zingiberaceae</taxon>
        <taxon>Zingiber</taxon>
    </lineage>
</organism>
<evidence type="ECO:0000313" key="8">
    <source>
        <dbReference type="Proteomes" id="UP000734854"/>
    </source>
</evidence>
<dbReference type="InterPro" id="IPR004864">
    <property type="entry name" value="LEA_2"/>
</dbReference>
<sequence>MTSKKDDCVEHGQRCERRRRWRRVIGCILLFLFLVLLAIFITWLVLRPTKPRFYLRDATVSQFNYTGPPSNLLSTVIQVTVSSRNPNDRIGIHYDRLEAYASYRYQQITLRSHLTPLYQGHNDVVLWSPILFGPAIPIAPYLCDAIKGDIASGFLQLRVRLDGRIRWSVGSWDSGRYHLFVDCPAFLTFQNGRSTAEGAIVKFQQLSSCSVEV</sequence>
<comment type="subcellular location">
    <subcellularLocation>
        <location evidence="1">Membrane</location>
        <topology evidence="1">Single-pass membrane protein</topology>
    </subcellularLocation>
</comment>
<keyword evidence="2 5" id="KW-0812">Transmembrane</keyword>
<gene>
    <name evidence="7" type="ORF">ZIOFF_036931</name>
</gene>
<evidence type="ECO:0000313" key="7">
    <source>
        <dbReference type="EMBL" id="KAG6504597.1"/>
    </source>
</evidence>
<evidence type="ECO:0000256" key="3">
    <source>
        <dbReference type="ARBA" id="ARBA00022989"/>
    </source>
</evidence>
<dbReference type="InterPro" id="IPR044839">
    <property type="entry name" value="NDR1-like"/>
</dbReference>
<dbReference type="AlphaFoldDB" id="A0A8J5L3S2"/>
<keyword evidence="8" id="KW-1185">Reference proteome</keyword>